<dbReference type="Pfam" id="PF01047">
    <property type="entry name" value="MarR"/>
    <property type="match status" value="1"/>
</dbReference>
<comment type="caution">
    <text evidence="5">The sequence shown here is derived from an EMBL/GenBank/DDBJ whole genome shotgun (WGS) entry which is preliminary data.</text>
</comment>
<dbReference type="PANTHER" id="PTHR42756">
    <property type="entry name" value="TRANSCRIPTIONAL REGULATOR, MARR"/>
    <property type="match status" value="1"/>
</dbReference>
<dbReference type="OrthoDB" id="2366010at2"/>
<dbReference type="CDD" id="cd00090">
    <property type="entry name" value="HTH_ARSR"/>
    <property type="match status" value="1"/>
</dbReference>
<dbReference type="STRING" id="1423770.FD29_GL000086"/>
<sequence>MKIDELINVLYQLKISDLNVTELFKAQTDLNLTRYVILLYLNRNGKKTQTEIQKSLQINGSAISRHLKDLEGNGYVTRVRNPENNREVVVELTDFAKEKVANCGQTPEDKEMLKLFNATFTPNEIELLSELLGRLGDLKLK</sequence>
<dbReference type="InterPro" id="IPR011991">
    <property type="entry name" value="ArsR-like_HTH"/>
</dbReference>
<dbReference type="GO" id="GO:0003700">
    <property type="term" value="F:DNA-binding transcription factor activity"/>
    <property type="evidence" value="ECO:0007669"/>
    <property type="project" value="InterPro"/>
</dbReference>
<dbReference type="PATRIC" id="fig|1423770.3.peg.84"/>
<evidence type="ECO:0000256" key="2">
    <source>
        <dbReference type="ARBA" id="ARBA00023125"/>
    </source>
</evidence>
<dbReference type="Gene3D" id="1.10.10.10">
    <property type="entry name" value="Winged helix-like DNA-binding domain superfamily/Winged helix DNA-binding domain"/>
    <property type="match status" value="1"/>
</dbReference>
<dbReference type="PROSITE" id="PS50995">
    <property type="entry name" value="HTH_MARR_2"/>
    <property type="match status" value="1"/>
</dbReference>
<dbReference type="SMART" id="SM00347">
    <property type="entry name" value="HTH_MARR"/>
    <property type="match status" value="1"/>
</dbReference>
<evidence type="ECO:0000259" key="4">
    <source>
        <dbReference type="PROSITE" id="PS50995"/>
    </source>
</evidence>
<dbReference type="PRINTS" id="PR00598">
    <property type="entry name" value="HTHMARR"/>
</dbReference>
<dbReference type="EMBL" id="AZEZ01000045">
    <property type="protein sequence ID" value="KRL44355.1"/>
    <property type="molecule type" value="Genomic_DNA"/>
</dbReference>
<dbReference type="InterPro" id="IPR036390">
    <property type="entry name" value="WH_DNA-bd_sf"/>
</dbReference>
<dbReference type="InterPro" id="IPR000835">
    <property type="entry name" value="HTH_MarR-typ"/>
</dbReference>
<dbReference type="SMART" id="SM00418">
    <property type="entry name" value="HTH_ARSR"/>
    <property type="match status" value="1"/>
</dbReference>
<evidence type="ECO:0000313" key="5">
    <source>
        <dbReference type="EMBL" id="KRL44355.1"/>
    </source>
</evidence>
<evidence type="ECO:0000256" key="1">
    <source>
        <dbReference type="ARBA" id="ARBA00023015"/>
    </source>
</evidence>
<dbReference type="SUPFAM" id="SSF46785">
    <property type="entry name" value="Winged helix' DNA-binding domain"/>
    <property type="match status" value="1"/>
</dbReference>
<dbReference type="PANTHER" id="PTHR42756:SF1">
    <property type="entry name" value="TRANSCRIPTIONAL REPRESSOR OF EMRAB OPERON"/>
    <property type="match status" value="1"/>
</dbReference>
<reference evidence="5 6" key="1">
    <citation type="journal article" date="2015" name="Genome Announc.">
        <title>Expanding the biotechnology potential of lactobacilli through comparative genomics of 213 strains and associated genera.</title>
        <authorList>
            <person name="Sun Z."/>
            <person name="Harris H.M."/>
            <person name="McCann A."/>
            <person name="Guo C."/>
            <person name="Argimon S."/>
            <person name="Zhang W."/>
            <person name="Yang X."/>
            <person name="Jeffery I.B."/>
            <person name="Cooney J.C."/>
            <person name="Kagawa T.F."/>
            <person name="Liu W."/>
            <person name="Song Y."/>
            <person name="Salvetti E."/>
            <person name="Wrobel A."/>
            <person name="Rasinkangas P."/>
            <person name="Parkhill J."/>
            <person name="Rea M.C."/>
            <person name="O'Sullivan O."/>
            <person name="Ritari J."/>
            <person name="Douillard F.P."/>
            <person name="Paul Ross R."/>
            <person name="Yang R."/>
            <person name="Briner A.E."/>
            <person name="Felis G.E."/>
            <person name="de Vos W.M."/>
            <person name="Barrangou R."/>
            <person name="Klaenhammer T.R."/>
            <person name="Caufield P.W."/>
            <person name="Cui Y."/>
            <person name="Zhang H."/>
            <person name="O'Toole P.W."/>
        </authorList>
    </citation>
    <scope>NUCLEOTIDE SEQUENCE [LARGE SCALE GENOMIC DNA]</scope>
    <source>
        <strain evidence="5 6">DSM 14500</strain>
    </source>
</reference>
<keyword evidence="1" id="KW-0805">Transcription regulation</keyword>
<keyword evidence="2" id="KW-0238">DNA-binding</keyword>
<dbReference type="RefSeq" id="WP_057887831.1">
    <property type="nucleotide sequence ID" value="NZ_AZEZ01000045.1"/>
</dbReference>
<dbReference type="Proteomes" id="UP000050872">
    <property type="component" value="Unassembled WGS sequence"/>
</dbReference>
<gene>
    <name evidence="5" type="ORF">FD29_GL000086</name>
</gene>
<proteinExistence type="predicted"/>
<protein>
    <recommendedName>
        <fullName evidence="4">HTH marR-type domain-containing protein</fullName>
    </recommendedName>
</protein>
<evidence type="ECO:0000313" key="6">
    <source>
        <dbReference type="Proteomes" id="UP000050872"/>
    </source>
</evidence>
<keyword evidence="6" id="KW-1185">Reference proteome</keyword>
<accession>A0A0R1QT32</accession>
<dbReference type="AlphaFoldDB" id="A0A0R1QT32"/>
<feature type="domain" description="HTH marR-type" evidence="4">
    <location>
        <begin position="3"/>
        <end position="137"/>
    </location>
</feature>
<dbReference type="InterPro" id="IPR001845">
    <property type="entry name" value="HTH_ArsR_DNA-bd_dom"/>
</dbReference>
<dbReference type="InterPro" id="IPR036388">
    <property type="entry name" value="WH-like_DNA-bd_sf"/>
</dbReference>
<name>A0A0R1QT32_9LACO</name>
<organism evidence="5 6">
    <name type="scientific">Companilactobacillus mindensis DSM 14500</name>
    <dbReference type="NCBI Taxonomy" id="1423770"/>
    <lineage>
        <taxon>Bacteria</taxon>
        <taxon>Bacillati</taxon>
        <taxon>Bacillota</taxon>
        <taxon>Bacilli</taxon>
        <taxon>Lactobacillales</taxon>
        <taxon>Lactobacillaceae</taxon>
        <taxon>Companilactobacillus</taxon>
    </lineage>
</organism>
<evidence type="ECO:0000256" key="3">
    <source>
        <dbReference type="ARBA" id="ARBA00023163"/>
    </source>
</evidence>
<dbReference type="GO" id="GO:0003677">
    <property type="term" value="F:DNA binding"/>
    <property type="evidence" value="ECO:0007669"/>
    <property type="project" value="UniProtKB-KW"/>
</dbReference>
<keyword evidence="3" id="KW-0804">Transcription</keyword>